<dbReference type="Pfam" id="PF00076">
    <property type="entry name" value="RRM_1"/>
    <property type="match status" value="2"/>
</dbReference>
<dbReference type="GO" id="GO:0006397">
    <property type="term" value="P:mRNA processing"/>
    <property type="evidence" value="ECO:0007669"/>
    <property type="project" value="UniProtKB-KW"/>
</dbReference>
<evidence type="ECO:0000256" key="4">
    <source>
        <dbReference type="PROSITE-ProRule" id="PRU00176"/>
    </source>
</evidence>
<proteinExistence type="predicted"/>
<reference evidence="6" key="1">
    <citation type="submission" date="2021-05" db="EMBL/GenBank/DDBJ databases">
        <title>A free-living protist that lacks canonical eukaryotic 1 DNA replication and segregation systems.</title>
        <authorList>
            <person name="Salas-Leiva D.E."/>
            <person name="Tromer E.C."/>
            <person name="Curtis B.A."/>
            <person name="Jerlstrom-Hultqvist J."/>
            <person name="Kolisko M."/>
            <person name="Yi Z."/>
            <person name="Salas-Leiva J.S."/>
            <person name="Gallot-Lavallee L."/>
            <person name="Kops G.J.P.L."/>
            <person name="Archibald J.M."/>
            <person name="Simpson A.G.B."/>
            <person name="Roger A.J."/>
        </authorList>
    </citation>
    <scope>NUCLEOTIDE SEQUENCE</scope>
    <source>
        <strain evidence="6">BICM</strain>
    </source>
</reference>
<feature type="domain" description="RRM" evidence="5">
    <location>
        <begin position="308"/>
        <end position="397"/>
    </location>
</feature>
<feature type="domain" description="RRM" evidence="5">
    <location>
        <begin position="65"/>
        <end position="145"/>
    </location>
</feature>
<accession>A0A8J6E130</accession>
<evidence type="ECO:0000313" key="7">
    <source>
        <dbReference type="Proteomes" id="UP000717585"/>
    </source>
</evidence>
<evidence type="ECO:0000256" key="1">
    <source>
        <dbReference type="ARBA" id="ARBA00022664"/>
    </source>
</evidence>
<evidence type="ECO:0000256" key="3">
    <source>
        <dbReference type="ARBA" id="ARBA00023187"/>
    </source>
</evidence>
<organism evidence="6 7">
    <name type="scientific">Carpediemonas membranifera</name>
    <dbReference type="NCBI Taxonomy" id="201153"/>
    <lineage>
        <taxon>Eukaryota</taxon>
        <taxon>Metamonada</taxon>
        <taxon>Carpediemonas-like organisms</taxon>
        <taxon>Carpediemonas</taxon>
    </lineage>
</organism>
<dbReference type="SMART" id="SM00361">
    <property type="entry name" value="RRM_1"/>
    <property type="match status" value="1"/>
</dbReference>
<dbReference type="OrthoDB" id="10266058at2759"/>
<dbReference type="SUPFAM" id="SSF54928">
    <property type="entry name" value="RNA-binding domain, RBD"/>
    <property type="match status" value="2"/>
</dbReference>
<feature type="domain" description="RRM" evidence="5">
    <location>
        <begin position="170"/>
        <end position="259"/>
    </location>
</feature>
<dbReference type="GO" id="GO:0003723">
    <property type="term" value="F:RNA binding"/>
    <property type="evidence" value="ECO:0007669"/>
    <property type="project" value="UniProtKB-UniRule"/>
</dbReference>
<dbReference type="SMART" id="SM00360">
    <property type="entry name" value="RRM"/>
    <property type="match status" value="3"/>
</dbReference>
<gene>
    <name evidence="6" type="ORF">J8273_5745</name>
</gene>
<dbReference type="Gene3D" id="3.30.70.330">
    <property type="match status" value="3"/>
</dbReference>
<evidence type="ECO:0000256" key="2">
    <source>
        <dbReference type="ARBA" id="ARBA00022884"/>
    </source>
</evidence>
<dbReference type="InterPro" id="IPR035979">
    <property type="entry name" value="RBD_domain_sf"/>
</dbReference>
<sequence>MTDSGMPAAVPGYYVHKRRWNMKTWDVTPEGCEGMTKQDVLKANPQLLAQITSQQHSPQQAKLAKCIVISSLPVNISKEAIKTFMEKQMKTLGITRDTVARVSLQKHGHGTADIEFKDPNLATACLGLGSPELDGRPVRLARPREYTMGAASKEFFHNDHINSRVPNSMHKLLLMDIPVYYSLDDVRALLGEIGPLEEAELILAPTGASRGMAFVKFANPEHGRQALKAMAPGKMTIPVGSSTITPTLRRAVDTDEGRADSCETGMMPFPGTHKTVLAPGELFTAVVGKAEGRFDEEGRPNLGNPTCCVVVLNALSTRDLLSDGYRDIAMDVAEGLGEYGVVNKVAIPRPGGPEYTVPGMGRIYVQFQDVEGAKKAMEDLPRRRFMGRKLMCAYYDLVKMEAGDYSGGTMRIEG</sequence>
<comment type="caution">
    <text evidence="6">The sequence shown here is derived from an EMBL/GenBank/DDBJ whole genome shotgun (WGS) entry which is preliminary data.</text>
</comment>
<dbReference type="PANTHER" id="PTHR23139">
    <property type="entry name" value="RNA-BINDING PROTEIN"/>
    <property type="match status" value="1"/>
</dbReference>
<dbReference type="Proteomes" id="UP000717585">
    <property type="component" value="Unassembled WGS sequence"/>
</dbReference>
<dbReference type="InterPro" id="IPR012677">
    <property type="entry name" value="Nucleotide-bd_a/b_plait_sf"/>
</dbReference>
<dbReference type="PROSITE" id="PS50102">
    <property type="entry name" value="RRM"/>
    <property type="match status" value="3"/>
</dbReference>
<dbReference type="InterPro" id="IPR003954">
    <property type="entry name" value="RRM_euk-type"/>
</dbReference>
<dbReference type="GO" id="GO:0008380">
    <property type="term" value="P:RNA splicing"/>
    <property type="evidence" value="ECO:0007669"/>
    <property type="project" value="UniProtKB-KW"/>
</dbReference>
<dbReference type="CDD" id="cd12232">
    <property type="entry name" value="RRM3_U2AF65"/>
    <property type="match status" value="1"/>
</dbReference>
<protein>
    <submittedName>
        <fullName evidence="6">RNA recognition motif</fullName>
    </submittedName>
</protein>
<evidence type="ECO:0000313" key="6">
    <source>
        <dbReference type="EMBL" id="KAG9392933.1"/>
    </source>
</evidence>
<dbReference type="EMBL" id="JAHDYR010000030">
    <property type="protein sequence ID" value="KAG9392933.1"/>
    <property type="molecule type" value="Genomic_DNA"/>
</dbReference>
<keyword evidence="7" id="KW-1185">Reference proteome</keyword>
<dbReference type="InterPro" id="IPR000504">
    <property type="entry name" value="RRM_dom"/>
</dbReference>
<keyword evidence="3" id="KW-0508">mRNA splicing</keyword>
<keyword evidence="1" id="KW-0507">mRNA processing</keyword>
<dbReference type="AlphaFoldDB" id="A0A8J6E130"/>
<keyword evidence="2 4" id="KW-0694">RNA-binding</keyword>
<name>A0A8J6E130_9EUKA</name>
<evidence type="ECO:0000259" key="5">
    <source>
        <dbReference type="PROSITE" id="PS50102"/>
    </source>
</evidence>